<dbReference type="Proteomes" id="UP000192520">
    <property type="component" value="Unassembled WGS sequence"/>
</dbReference>
<name>A0A1W9NXP3_UNCC3</name>
<proteinExistence type="inferred from homology"/>
<organism evidence="3 4">
    <name type="scientific">candidate division CPR3 bacterium 4484_211</name>
    <dbReference type="NCBI Taxonomy" id="1968527"/>
    <lineage>
        <taxon>Bacteria</taxon>
        <taxon>Bacteria division CPR3</taxon>
    </lineage>
</organism>
<dbReference type="PANTHER" id="PTHR30486:SF16">
    <property type="entry name" value="TWITCHING MOTILITY PROTEIN PILT"/>
    <property type="match status" value="1"/>
</dbReference>
<dbReference type="InterPro" id="IPR050921">
    <property type="entry name" value="T4SS_GSP_E_ATPase"/>
</dbReference>
<dbReference type="InterPro" id="IPR001482">
    <property type="entry name" value="T2SS/T4SS_dom"/>
</dbReference>
<dbReference type="Pfam" id="PF00437">
    <property type="entry name" value="T2SSE"/>
    <property type="match status" value="1"/>
</dbReference>
<feature type="domain" description="Bacterial type II secretion system protein E" evidence="2">
    <location>
        <begin position="118"/>
        <end position="274"/>
    </location>
</feature>
<evidence type="ECO:0000313" key="4">
    <source>
        <dbReference type="Proteomes" id="UP000192520"/>
    </source>
</evidence>
<dbReference type="Gene3D" id="3.40.50.300">
    <property type="entry name" value="P-loop containing nucleotide triphosphate hydrolases"/>
    <property type="match status" value="1"/>
</dbReference>
<accession>A0A1W9NXP3</accession>
<reference evidence="4" key="1">
    <citation type="submission" date="2017-03" db="EMBL/GenBank/DDBJ databases">
        <title>Novel pathways for hydrocarbon cycling and metabolic interdependencies in hydrothermal sediment communities.</title>
        <authorList>
            <person name="Dombrowski N."/>
            <person name="Seitz K."/>
            <person name="Teske A."/>
            <person name="Baker B."/>
        </authorList>
    </citation>
    <scope>NUCLEOTIDE SEQUENCE [LARGE SCALE GENOMIC DNA]</scope>
</reference>
<dbReference type="PANTHER" id="PTHR30486">
    <property type="entry name" value="TWITCHING MOTILITY PROTEIN PILT"/>
    <property type="match status" value="1"/>
</dbReference>
<dbReference type="GO" id="GO:0016887">
    <property type="term" value="F:ATP hydrolysis activity"/>
    <property type="evidence" value="ECO:0007669"/>
    <property type="project" value="InterPro"/>
</dbReference>
<evidence type="ECO:0000313" key="3">
    <source>
        <dbReference type="EMBL" id="OQX50925.1"/>
    </source>
</evidence>
<sequence>MPNYNIQDLLEEVVKRNASDLHLNVGAAPIFRVNGKLVAMEGANPLYPEDVEKLCFSLVNDEQKEILLANKELDFSFALGQLARFRTNLYHQKGYLGAALRYIPAKIRSLEELNLPLTLRRFTKLKQGFVLVVGPTGVGKSTTLAALINEININRAEHIVTIEDPIEYVYSHRRSLVTQRELHLDTHSWEIALRSVLREDPNVVLVGEMRDYDTISAALTIAETGHLVFSTLHTNSATQTINRIIDVFPENQQRQVRAQLSAVLEGVVSQRILPGIDGGLVPATEILLATPAVRAMIREQKTHQIDNVIATSGDMGMITLEQSLASLIKAGKISFEVGQAYALNPDALMRILGKA</sequence>
<evidence type="ECO:0000259" key="2">
    <source>
        <dbReference type="Pfam" id="PF00437"/>
    </source>
</evidence>
<comment type="similarity">
    <text evidence="1">Belongs to the GSP E family.</text>
</comment>
<dbReference type="STRING" id="1968527.B5M47_02575"/>
<dbReference type="AlphaFoldDB" id="A0A1W9NXP3"/>
<gene>
    <name evidence="3" type="ORF">B5M47_02575</name>
</gene>
<dbReference type="InterPro" id="IPR027417">
    <property type="entry name" value="P-loop_NTPase"/>
</dbReference>
<evidence type="ECO:0000256" key="1">
    <source>
        <dbReference type="ARBA" id="ARBA00006611"/>
    </source>
</evidence>
<dbReference type="Gene3D" id="3.30.450.90">
    <property type="match status" value="1"/>
</dbReference>
<comment type="caution">
    <text evidence="3">The sequence shown here is derived from an EMBL/GenBank/DDBJ whole genome shotgun (WGS) entry which is preliminary data.</text>
</comment>
<dbReference type="NCBIfam" id="TIGR01420">
    <property type="entry name" value="pilT_fam"/>
    <property type="match status" value="1"/>
</dbReference>
<dbReference type="EMBL" id="MZGJ01000013">
    <property type="protein sequence ID" value="OQX50925.1"/>
    <property type="molecule type" value="Genomic_DNA"/>
</dbReference>
<dbReference type="SUPFAM" id="SSF52540">
    <property type="entry name" value="P-loop containing nucleoside triphosphate hydrolases"/>
    <property type="match status" value="1"/>
</dbReference>
<dbReference type="GO" id="GO:0005524">
    <property type="term" value="F:ATP binding"/>
    <property type="evidence" value="ECO:0007669"/>
    <property type="project" value="InterPro"/>
</dbReference>
<dbReference type="CDD" id="cd01131">
    <property type="entry name" value="PilT"/>
    <property type="match status" value="1"/>
</dbReference>
<protein>
    <submittedName>
        <fullName evidence="3">Type IV pili twitching motility protein PilT</fullName>
    </submittedName>
</protein>
<dbReference type="InterPro" id="IPR006321">
    <property type="entry name" value="PilT/PilU"/>
</dbReference>